<feature type="repeat" description="PPR" evidence="2">
    <location>
        <begin position="515"/>
        <end position="549"/>
    </location>
</feature>
<dbReference type="InterPro" id="IPR046960">
    <property type="entry name" value="PPR_At4g14850-like_plant"/>
</dbReference>
<accession>A0A6A1VFJ9</accession>
<dbReference type="Pfam" id="PF20431">
    <property type="entry name" value="E_motif"/>
    <property type="match status" value="1"/>
</dbReference>
<protein>
    <recommendedName>
        <fullName evidence="5">Pentacotripeptide-repeat region of PRORP domain-containing protein</fullName>
    </recommendedName>
</protein>
<dbReference type="FunFam" id="1.25.40.10:FF:000344">
    <property type="entry name" value="Pentatricopeptide repeat-containing protein"/>
    <property type="match status" value="1"/>
</dbReference>
<dbReference type="EMBL" id="RXIC02000024">
    <property type="protein sequence ID" value="KAB1211483.1"/>
    <property type="molecule type" value="Genomic_DNA"/>
</dbReference>
<dbReference type="PROSITE" id="PS51375">
    <property type="entry name" value="PPR"/>
    <property type="match status" value="5"/>
</dbReference>
<dbReference type="PANTHER" id="PTHR47926:SF452">
    <property type="entry name" value="PENTATRICOPEPTIDE REPEAT-CONTAINING PROTEIN"/>
    <property type="match status" value="1"/>
</dbReference>
<dbReference type="Proteomes" id="UP000516437">
    <property type="component" value="Chromosome 6"/>
</dbReference>
<dbReference type="PANTHER" id="PTHR47926">
    <property type="entry name" value="PENTATRICOPEPTIDE REPEAT-CONTAINING PROTEIN"/>
    <property type="match status" value="1"/>
</dbReference>
<dbReference type="GO" id="GO:0003723">
    <property type="term" value="F:RNA binding"/>
    <property type="evidence" value="ECO:0007669"/>
    <property type="project" value="InterPro"/>
</dbReference>
<dbReference type="Pfam" id="PF01535">
    <property type="entry name" value="PPR"/>
    <property type="match status" value="6"/>
</dbReference>
<dbReference type="NCBIfam" id="TIGR00756">
    <property type="entry name" value="PPR"/>
    <property type="match status" value="4"/>
</dbReference>
<evidence type="ECO:0000256" key="2">
    <source>
        <dbReference type="PROSITE-ProRule" id="PRU00708"/>
    </source>
</evidence>
<dbReference type="SUPFAM" id="SSF48452">
    <property type="entry name" value="TPR-like"/>
    <property type="match status" value="1"/>
</dbReference>
<gene>
    <name evidence="3" type="ORF">CJ030_MR6G013225</name>
</gene>
<dbReference type="GO" id="GO:0009451">
    <property type="term" value="P:RNA modification"/>
    <property type="evidence" value="ECO:0007669"/>
    <property type="project" value="InterPro"/>
</dbReference>
<dbReference type="InterPro" id="IPR011990">
    <property type="entry name" value="TPR-like_helical_dom_sf"/>
</dbReference>
<evidence type="ECO:0000313" key="3">
    <source>
        <dbReference type="EMBL" id="KAB1211483.1"/>
    </source>
</evidence>
<dbReference type="InterPro" id="IPR046848">
    <property type="entry name" value="E_motif"/>
</dbReference>
<feature type="repeat" description="PPR" evidence="2">
    <location>
        <begin position="651"/>
        <end position="681"/>
    </location>
</feature>
<dbReference type="InterPro" id="IPR002885">
    <property type="entry name" value="PPR_rpt"/>
</dbReference>
<dbReference type="Gene3D" id="1.25.40.10">
    <property type="entry name" value="Tetratricopeptide repeat domain"/>
    <property type="match status" value="5"/>
</dbReference>
<evidence type="ECO:0000313" key="4">
    <source>
        <dbReference type="Proteomes" id="UP000516437"/>
    </source>
</evidence>
<feature type="repeat" description="PPR" evidence="2">
    <location>
        <begin position="414"/>
        <end position="448"/>
    </location>
</feature>
<proteinExistence type="predicted"/>
<organism evidence="3 4">
    <name type="scientific">Morella rubra</name>
    <name type="common">Chinese bayberry</name>
    <dbReference type="NCBI Taxonomy" id="262757"/>
    <lineage>
        <taxon>Eukaryota</taxon>
        <taxon>Viridiplantae</taxon>
        <taxon>Streptophyta</taxon>
        <taxon>Embryophyta</taxon>
        <taxon>Tracheophyta</taxon>
        <taxon>Spermatophyta</taxon>
        <taxon>Magnoliopsida</taxon>
        <taxon>eudicotyledons</taxon>
        <taxon>Gunneridae</taxon>
        <taxon>Pentapetalae</taxon>
        <taxon>rosids</taxon>
        <taxon>fabids</taxon>
        <taxon>Fagales</taxon>
        <taxon>Myricaceae</taxon>
        <taxon>Morella</taxon>
    </lineage>
</organism>
<dbReference type="FunFam" id="1.25.40.10:FF:000090">
    <property type="entry name" value="Pentatricopeptide repeat-containing protein, chloroplastic"/>
    <property type="match status" value="1"/>
</dbReference>
<dbReference type="AlphaFoldDB" id="A0A6A1VFJ9"/>
<comment type="caution">
    <text evidence="3">The sequence shown here is derived from an EMBL/GenBank/DDBJ whole genome shotgun (WGS) entry which is preliminary data.</text>
</comment>
<evidence type="ECO:0008006" key="5">
    <source>
        <dbReference type="Google" id="ProtNLM"/>
    </source>
</evidence>
<reference evidence="3 4" key="1">
    <citation type="journal article" date="2019" name="Plant Biotechnol. J.">
        <title>The red bayberry genome and genetic basis of sex determination.</title>
        <authorList>
            <person name="Jia H.M."/>
            <person name="Jia H.J."/>
            <person name="Cai Q.L."/>
            <person name="Wang Y."/>
            <person name="Zhao H.B."/>
            <person name="Yang W.F."/>
            <person name="Wang G.Y."/>
            <person name="Li Y.H."/>
            <person name="Zhan D.L."/>
            <person name="Shen Y.T."/>
            <person name="Niu Q.F."/>
            <person name="Chang L."/>
            <person name="Qiu J."/>
            <person name="Zhao L."/>
            <person name="Xie H.B."/>
            <person name="Fu W.Y."/>
            <person name="Jin J."/>
            <person name="Li X.W."/>
            <person name="Jiao Y."/>
            <person name="Zhou C.C."/>
            <person name="Tu T."/>
            <person name="Chai C.Y."/>
            <person name="Gao J.L."/>
            <person name="Fan L.J."/>
            <person name="van de Weg E."/>
            <person name="Wang J.Y."/>
            <person name="Gao Z.S."/>
        </authorList>
    </citation>
    <scope>NUCLEOTIDE SEQUENCE [LARGE SCALE GENOMIC DNA]</scope>
    <source>
        <tissue evidence="3">Leaves</tissue>
    </source>
</reference>
<name>A0A6A1VFJ9_9ROSI</name>
<dbReference type="Pfam" id="PF13041">
    <property type="entry name" value="PPR_2"/>
    <property type="match status" value="2"/>
</dbReference>
<evidence type="ECO:0000256" key="1">
    <source>
        <dbReference type="ARBA" id="ARBA00022737"/>
    </source>
</evidence>
<keyword evidence="1" id="KW-0677">Repeat</keyword>
<dbReference type="OrthoDB" id="308440at2759"/>
<feature type="repeat" description="PPR" evidence="2">
    <location>
        <begin position="616"/>
        <end position="650"/>
    </location>
</feature>
<feature type="repeat" description="PPR" evidence="2">
    <location>
        <begin position="313"/>
        <end position="347"/>
    </location>
</feature>
<sequence length="803" mass="90557">MITKVYTYGIRSIVHSNNLIQYTNAQSRFFFNTSSKEQLSQSPFLSDTFASFLDNCSDVFSLRKLHASIFAHGLGDSIFLGSKLLNCYAKVGLLAESRLIVDRIINHNLSLWNSILVGYFRTCHFGEVLWRYSNLRQWQIGLDSSAITFSLKSCIELGSLECGIGIHADALKFGLNADRFVGSSLIALYSRRGDIEDAARVFDEITYKDVVVYTSMVTGFAQCSDHRVYATFWVVRCMQKQQLEPNRVTLVSLLQAAAHLEALEEGRSIHAYAIRRSIGCSDEVLETSLMGMYIKCGAPTTAACIFWKMEARTICSWNAMIAGQLQMEQPLEGLNIFSQMVQENLMPDLITLANGILCCVNLKYLRQGKSIHGYIIRREVQLDLVAITALVDFYSKCNNLIQARELFDSVETCDAVLYNVMMAGYLENKFAGDAIKTFIEMVGRGVKPNISSFLSLLSASSELKDIKGGTCIHGYILRHGFDWNTEIINNTIYMYAKCGHMVYARQLFDRMRYKDLVSWTSMMMGYVCHGHADEAITLFRMMHREKLDYDSIALTSLLQAFSQLACLSLAKEVHCHLYRVHLDREIPVINSLISTYAKCGRLDISRDVFEHKSGQCLTSWNTMIAAYAMHANCVEVLKLLDRMKEEKVKPDVVTFTSILTACSHSGFVEEGLQVFRSMTEEYHITPNEVHYNCMVDLLSRAGQLEEAYDMVKCLPSTKSISAIGALLSACRVHRNTEMGEVIGRQLLELEPDNSSAYSLVSNIYAEAGKWDEVARLRAIVKDKGLKRIPGSSVIELDKQTYEM</sequence>
<keyword evidence="4" id="KW-1185">Reference proteome</keyword>